<dbReference type="GO" id="GO:0005829">
    <property type="term" value="C:cytosol"/>
    <property type="evidence" value="ECO:0007669"/>
    <property type="project" value="TreeGrafter"/>
</dbReference>
<dbReference type="GO" id="GO:0003700">
    <property type="term" value="F:DNA-binding transcription factor activity"/>
    <property type="evidence" value="ECO:0007669"/>
    <property type="project" value="TreeGrafter"/>
</dbReference>
<evidence type="ECO:0000256" key="1">
    <source>
        <dbReference type="ARBA" id="ARBA00023125"/>
    </source>
</evidence>
<dbReference type="PANTHER" id="PTHR46797">
    <property type="entry name" value="HTH-TYPE TRANSCRIPTIONAL REGULATOR"/>
    <property type="match status" value="1"/>
</dbReference>
<gene>
    <name evidence="3" type="ORF">MNODULE_04080</name>
</gene>
<dbReference type="SMART" id="SM00530">
    <property type="entry name" value="HTH_XRE"/>
    <property type="match status" value="1"/>
</dbReference>
<accession>A0A7X6DMN5</accession>
<dbReference type="PANTHER" id="PTHR46797:SF1">
    <property type="entry name" value="METHYLPHOSPHONATE SYNTHASE"/>
    <property type="match status" value="1"/>
</dbReference>
<keyword evidence="1" id="KW-0238">DNA-binding</keyword>
<feature type="domain" description="HTH cro/C1-type" evidence="2">
    <location>
        <begin position="5"/>
        <end position="59"/>
    </location>
</feature>
<dbReference type="GO" id="GO:0003677">
    <property type="term" value="F:DNA binding"/>
    <property type="evidence" value="ECO:0007669"/>
    <property type="project" value="UniProtKB-KW"/>
</dbReference>
<reference evidence="3 4" key="1">
    <citation type="journal article" date="2020" name="Nature">
        <title>Bacterial chemolithoautotrophy via manganese oxidation.</title>
        <authorList>
            <person name="Yu H."/>
            <person name="Leadbetter J.R."/>
        </authorList>
    </citation>
    <scope>NUCLEOTIDE SEQUENCE [LARGE SCALE GENOMIC DNA]</scope>
    <source>
        <strain evidence="3 4">Mn-1</strain>
    </source>
</reference>
<dbReference type="CDD" id="cd00093">
    <property type="entry name" value="HTH_XRE"/>
    <property type="match status" value="1"/>
</dbReference>
<dbReference type="InterPro" id="IPR010982">
    <property type="entry name" value="Lambda_DNA-bd_dom_sf"/>
</dbReference>
<evidence type="ECO:0000313" key="4">
    <source>
        <dbReference type="Proteomes" id="UP000534783"/>
    </source>
</evidence>
<dbReference type="Gene3D" id="1.10.260.40">
    <property type="entry name" value="lambda repressor-like DNA-binding domains"/>
    <property type="match status" value="1"/>
</dbReference>
<dbReference type="Pfam" id="PF01381">
    <property type="entry name" value="HTH_3"/>
    <property type="match status" value="1"/>
</dbReference>
<evidence type="ECO:0000259" key="2">
    <source>
        <dbReference type="PROSITE" id="PS50943"/>
    </source>
</evidence>
<dbReference type="SUPFAM" id="SSF51306">
    <property type="entry name" value="LexA/Signal peptidase"/>
    <property type="match status" value="1"/>
</dbReference>
<dbReference type="InterPro" id="IPR050807">
    <property type="entry name" value="TransReg_Diox_bact_type"/>
</dbReference>
<dbReference type="Gene3D" id="2.10.109.10">
    <property type="entry name" value="Umud Fragment, subunit A"/>
    <property type="match status" value="1"/>
</dbReference>
<keyword evidence="4" id="KW-1185">Reference proteome</keyword>
<evidence type="ECO:0000313" key="3">
    <source>
        <dbReference type="EMBL" id="NKE69922.1"/>
    </source>
</evidence>
<proteinExistence type="predicted"/>
<dbReference type="EMBL" id="VTOW01000001">
    <property type="protein sequence ID" value="NKE69922.1"/>
    <property type="molecule type" value="Genomic_DNA"/>
</dbReference>
<comment type="caution">
    <text evidence="3">The sequence shown here is derived from an EMBL/GenBank/DDBJ whole genome shotgun (WGS) entry which is preliminary data.</text>
</comment>
<protein>
    <submittedName>
        <fullName evidence="3">Helix-turn-helix domain-containing protein</fullName>
    </submittedName>
</protein>
<organism evidence="3 4">
    <name type="scientific">Candidatus Manganitrophus noduliformans</name>
    <dbReference type="NCBI Taxonomy" id="2606439"/>
    <lineage>
        <taxon>Bacteria</taxon>
        <taxon>Pseudomonadati</taxon>
        <taxon>Nitrospirota</taxon>
        <taxon>Nitrospiria</taxon>
        <taxon>Candidatus Troglogloeales</taxon>
        <taxon>Candidatus Manganitrophaceae</taxon>
        <taxon>Candidatus Manganitrophus</taxon>
    </lineage>
</organism>
<dbReference type="InterPro" id="IPR036286">
    <property type="entry name" value="LexA/Signal_pep-like_sf"/>
</dbReference>
<dbReference type="InterPro" id="IPR001387">
    <property type="entry name" value="Cro/C1-type_HTH"/>
</dbReference>
<name>A0A7X6DMN5_9BACT</name>
<dbReference type="Proteomes" id="UP000534783">
    <property type="component" value="Unassembled WGS sequence"/>
</dbReference>
<dbReference type="AlphaFoldDB" id="A0A7X6DMN5"/>
<sequence>MNKRVKQIRERIGLTQKEFAAQIGVSRSFLSEIEAGKVKPSVEALIGIVTRFQIDPHWLLIGAAGERPAEFVAVESASGYASPPEKQSAYPTVPLLDDRAVSGSPHPISEADIAAYLPVWGTIFQKGMFCFYLRDDAMSPLLRQGALVGAIPISTPSKKWEGKLVVLWPAKGGMMVRRFRIDQKYFIFEAENKNYSVIYLERSTRPVLFSVDWWWQSQ</sequence>
<dbReference type="SUPFAM" id="SSF47413">
    <property type="entry name" value="lambda repressor-like DNA-binding domains"/>
    <property type="match status" value="1"/>
</dbReference>
<dbReference type="PROSITE" id="PS50943">
    <property type="entry name" value="HTH_CROC1"/>
    <property type="match status" value="1"/>
</dbReference>